<feature type="compositionally biased region" description="Low complexity" evidence="1">
    <location>
        <begin position="631"/>
        <end position="641"/>
    </location>
</feature>
<feature type="compositionally biased region" description="Basic and acidic residues" evidence="1">
    <location>
        <begin position="976"/>
        <end position="998"/>
    </location>
</feature>
<dbReference type="InterPro" id="IPR029787">
    <property type="entry name" value="Nucleotide_cyclase"/>
</dbReference>
<dbReference type="NCBIfam" id="TIGR00254">
    <property type="entry name" value="GGDEF"/>
    <property type="match status" value="1"/>
</dbReference>
<feature type="region of interest" description="Disordered" evidence="1">
    <location>
        <begin position="518"/>
        <end position="578"/>
    </location>
</feature>
<organism evidence="3 4">
    <name type="scientific">Kutzneria kofuensis</name>
    <dbReference type="NCBI Taxonomy" id="103725"/>
    <lineage>
        <taxon>Bacteria</taxon>
        <taxon>Bacillati</taxon>
        <taxon>Actinomycetota</taxon>
        <taxon>Actinomycetes</taxon>
        <taxon>Pseudonocardiales</taxon>
        <taxon>Pseudonocardiaceae</taxon>
        <taxon>Kutzneria</taxon>
    </lineage>
</organism>
<dbReference type="Gene3D" id="3.30.70.270">
    <property type="match status" value="1"/>
</dbReference>
<reference evidence="3 4" key="1">
    <citation type="submission" date="2020-08" db="EMBL/GenBank/DDBJ databases">
        <title>Sequencing the genomes of 1000 actinobacteria strains.</title>
        <authorList>
            <person name="Klenk H.-P."/>
        </authorList>
    </citation>
    <scope>NUCLEOTIDE SEQUENCE [LARGE SCALE GENOMIC DNA]</scope>
    <source>
        <strain evidence="3 4">DSM 43851</strain>
    </source>
</reference>
<dbReference type="EMBL" id="JACHIR010000001">
    <property type="protein sequence ID" value="MBB5890861.1"/>
    <property type="molecule type" value="Genomic_DNA"/>
</dbReference>
<protein>
    <submittedName>
        <fullName evidence="3">Diguanylate cyclase (GGDEF)-like protein</fullName>
    </submittedName>
</protein>
<accession>A0A7W9KE36</accession>
<dbReference type="Proteomes" id="UP000585638">
    <property type="component" value="Unassembled WGS sequence"/>
</dbReference>
<dbReference type="InterPro" id="IPR000160">
    <property type="entry name" value="GGDEF_dom"/>
</dbReference>
<sequence>MAGSGEAQADAEVGTLSVPAWQLRWRAPELSLVLSERASALATGRRDDLERLRAETLTVFALNRLDKGVQAVERAVAALKAAEAGNHVELAWRLRVELAACARAAGVPLTGFGVLKPVLRAEGVPTEVRASALVALTDCLVLIGRSKELTDALDQADRLYGEDASLDADAKLLSRALLRASAARQHRRWGDLKAAVEAARDGLALLGELGDAAADSGYVASRLVLELVCALMDSEQLQEAVAAAQELLERPVRAPSAAAVGWLKLALATRVHLPAGRTSIANDLLLDVADSAGRHQLDPLLSESMLALSHVHEMAGQLAEALTCLRSAHTAERRRTAALYTVRTKLAEEFAAAHRESAGLREQLASLIKPQAVSPRPTPDTDAVTGLLDRNGFRQQIDAVVNGGYIDHTLSLVLLDVDIAAANGTGAAAVDEQVMRKIADRVRDTAPGKAAVGRTAGDELAVLLPDTTRDQAQRWAEELRSEVSPRLAVTMTTGVAEYRPGSGGEALLTDADRALSQARNSDVTSSAVDLSGRGTASATEVPVERVDPALRPTPAPSDDLPRRRVRRADEQPAGLSSAWAQAADRWRMGNVGMPSAPVDVAKSASMFSDGTEVSERERTQVPGALAAFFRAAAESTSTTAEPPRTESTGGRRRAEDRETGSGKTPQSRHANDETNRPGLASLVELLAAAGTGGRRRAPEPPEAEAPAAPEPAVQPPPEQPATAGRRRRAESFERSEIVDELRADSGRWRLEAPSARAAKKALAVESAEVPPPSPQPEAQAEDAQAAGMAEMPRVPEVQSMEIGGGTDAGTVPFTTHAGLPHEVLGQDRGVEREPEGASKSDAAVVTVGVDVDSAVADRTVDERSTVPEGRRPRSELADLLAEALVAFESTEHAVHTHFEDEPAASRPSKDPSTVDQYDWQPERSGSRHRQPEPDDRIEVPSTSSEPPMLSDWVLSDRDDQPPRVDTSSLSDWRPSTFREDRPVADHDPRPVEPERDWSDWTWTPPER</sequence>
<dbReference type="SMART" id="SM00267">
    <property type="entry name" value="GGDEF"/>
    <property type="match status" value="1"/>
</dbReference>
<dbReference type="InterPro" id="IPR043128">
    <property type="entry name" value="Rev_trsase/Diguanyl_cyclase"/>
</dbReference>
<proteinExistence type="predicted"/>
<feature type="region of interest" description="Disordered" evidence="1">
    <location>
        <begin position="690"/>
        <end position="748"/>
    </location>
</feature>
<comment type="caution">
    <text evidence="3">The sequence shown here is derived from an EMBL/GenBank/DDBJ whole genome shotgun (WGS) entry which is preliminary data.</text>
</comment>
<dbReference type="PANTHER" id="PTHR45138:SF9">
    <property type="entry name" value="DIGUANYLATE CYCLASE DGCM-RELATED"/>
    <property type="match status" value="1"/>
</dbReference>
<feature type="compositionally biased region" description="Polar residues" evidence="1">
    <location>
        <begin position="518"/>
        <end position="538"/>
    </location>
</feature>
<dbReference type="SUPFAM" id="SSF55073">
    <property type="entry name" value="Nucleotide cyclase"/>
    <property type="match status" value="1"/>
</dbReference>
<name>A0A7W9KE36_9PSEU</name>
<feature type="region of interest" description="Disordered" evidence="1">
    <location>
        <begin position="761"/>
        <end position="788"/>
    </location>
</feature>
<feature type="compositionally biased region" description="Low complexity" evidence="1">
    <location>
        <begin position="776"/>
        <end position="788"/>
    </location>
</feature>
<dbReference type="GO" id="GO:0052621">
    <property type="term" value="F:diguanylate cyclase activity"/>
    <property type="evidence" value="ECO:0007669"/>
    <property type="project" value="TreeGrafter"/>
</dbReference>
<evidence type="ECO:0000259" key="2">
    <source>
        <dbReference type="PROSITE" id="PS50887"/>
    </source>
</evidence>
<dbReference type="AlphaFoldDB" id="A0A7W9KE36"/>
<feature type="compositionally biased region" description="Basic and acidic residues" evidence="1">
    <location>
        <begin position="729"/>
        <end position="748"/>
    </location>
</feature>
<evidence type="ECO:0000313" key="4">
    <source>
        <dbReference type="Proteomes" id="UP000585638"/>
    </source>
</evidence>
<dbReference type="RefSeq" id="WP_184860587.1">
    <property type="nucleotide sequence ID" value="NZ_BAAAWY010000081.1"/>
</dbReference>
<feature type="region of interest" description="Disordered" evidence="1">
    <location>
        <begin position="631"/>
        <end position="677"/>
    </location>
</feature>
<feature type="region of interest" description="Disordered" evidence="1">
    <location>
        <begin position="892"/>
        <end position="1007"/>
    </location>
</feature>
<dbReference type="Pfam" id="PF00990">
    <property type="entry name" value="GGDEF"/>
    <property type="match status" value="1"/>
</dbReference>
<dbReference type="InterPro" id="IPR050469">
    <property type="entry name" value="Diguanylate_Cyclase"/>
</dbReference>
<keyword evidence="4" id="KW-1185">Reference proteome</keyword>
<evidence type="ECO:0000313" key="3">
    <source>
        <dbReference type="EMBL" id="MBB5890861.1"/>
    </source>
</evidence>
<dbReference type="PROSITE" id="PS50887">
    <property type="entry name" value="GGDEF"/>
    <property type="match status" value="1"/>
</dbReference>
<dbReference type="PANTHER" id="PTHR45138">
    <property type="entry name" value="REGULATORY COMPONENTS OF SENSORY TRANSDUCTION SYSTEM"/>
    <property type="match status" value="1"/>
</dbReference>
<feature type="compositionally biased region" description="Basic and acidic residues" evidence="1">
    <location>
        <begin position="559"/>
        <end position="570"/>
    </location>
</feature>
<feature type="domain" description="GGDEF" evidence="2">
    <location>
        <begin position="408"/>
        <end position="541"/>
    </location>
</feature>
<gene>
    <name evidence="3" type="ORF">BJ998_002057</name>
</gene>
<dbReference type="CDD" id="cd01949">
    <property type="entry name" value="GGDEF"/>
    <property type="match status" value="1"/>
</dbReference>
<evidence type="ECO:0000256" key="1">
    <source>
        <dbReference type="SAM" id="MobiDB-lite"/>
    </source>
</evidence>
<feature type="compositionally biased region" description="Basic and acidic residues" evidence="1">
    <location>
        <begin position="920"/>
        <end position="938"/>
    </location>
</feature>
<feature type="compositionally biased region" description="Pro residues" evidence="1">
    <location>
        <begin position="708"/>
        <end position="719"/>
    </location>
</feature>